<name>A0A1J6JA94_NICAT</name>
<keyword evidence="2" id="KW-1185">Reference proteome</keyword>
<dbReference type="Proteomes" id="UP000187609">
    <property type="component" value="Unassembled WGS sequence"/>
</dbReference>
<gene>
    <name evidence="1" type="ORF">A4A49_33977</name>
</gene>
<protein>
    <submittedName>
        <fullName evidence="1">Uncharacterized protein</fullName>
    </submittedName>
</protein>
<dbReference type="EMBL" id="MJEQ01037184">
    <property type="protein sequence ID" value="OIT06671.1"/>
    <property type="molecule type" value="Genomic_DNA"/>
</dbReference>
<evidence type="ECO:0000313" key="1">
    <source>
        <dbReference type="EMBL" id="OIT06671.1"/>
    </source>
</evidence>
<dbReference type="AlphaFoldDB" id="A0A1J6JA94"/>
<reference evidence="1" key="1">
    <citation type="submission" date="2016-11" db="EMBL/GenBank/DDBJ databases">
        <title>The genome of Nicotiana attenuata.</title>
        <authorList>
            <person name="Xu S."/>
            <person name="Brockmoeller T."/>
            <person name="Gaquerel E."/>
            <person name="Navarro A."/>
            <person name="Kuhl H."/>
            <person name="Gase K."/>
            <person name="Ling Z."/>
            <person name="Zhou W."/>
            <person name="Kreitzer C."/>
            <person name="Stanke M."/>
            <person name="Tang H."/>
            <person name="Lyons E."/>
            <person name="Pandey P."/>
            <person name="Pandey S.P."/>
            <person name="Timmermann B."/>
            <person name="Baldwin I.T."/>
        </authorList>
    </citation>
    <scope>NUCLEOTIDE SEQUENCE [LARGE SCALE GENOMIC DNA]</scope>
    <source>
        <strain evidence="1">UT</strain>
    </source>
</reference>
<comment type="caution">
    <text evidence="1">The sequence shown here is derived from an EMBL/GenBank/DDBJ whole genome shotgun (WGS) entry which is preliminary data.</text>
</comment>
<sequence>MTRVDKIPPTANTPLSTLLSFNGGDGGSAISHPIYPPPPLSTIQHTKTSHKYTHTYYYVGVCVFILRYINVQRDKWESKTTSSPRLRNVRTVAGVQFCRWPVI</sequence>
<evidence type="ECO:0000313" key="2">
    <source>
        <dbReference type="Proteomes" id="UP000187609"/>
    </source>
</evidence>
<accession>A0A1J6JA94</accession>
<organism evidence="1 2">
    <name type="scientific">Nicotiana attenuata</name>
    <name type="common">Coyote tobacco</name>
    <dbReference type="NCBI Taxonomy" id="49451"/>
    <lineage>
        <taxon>Eukaryota</taxon>
        <taxon>Viridiplantae</taxon>
        <taxon>Streptophyta</taxon>
        <taxon>Embryophyta</taxon>
        <taxon>Tracheophyta</taxon>
        <taxon>Spermatophyta</taxon>
        <taxon>Magnoliopsida</taxon>
        <taxon>eudicotyledons</taxon>
        <taxon>Gunneridae</taxon>
        <taxon>Pentapetalae</taxon>
        <taxon>asterids</taxon>
        <taxon>lamiids</taxon>
        <taxon>Solanales</taxon>
        <taxon>Solanaceae</taxon>
        <taxon>Nicotianoideae</taxon>
        <taxon>Nicotianeae</taxon>
        <taxon>Nicotiana</taxon>
    </lineage>
</organism>
<dbReference type="Gramene" id="OIT06671">
    <property type="protein sequence ID" value="OIT06671"/>
    <property type="gene ID" value="A4A49_33977"/>
</dbReference>
<proteinExistence type="predicted"/>